<protein>
    <submittedName>
        <fullName evidence="1">S-adenosylmethionine decarboxylase related protein</fullName>
    </submittedName>
</protein>
<sequence length="420" mass="47857">MSDSRISITLLGSSGGLAKAVLSLLNKAIASRDDPLYGILSKAEFHLVDMKQQTLSYYSSLAPELFPQIRLHQLDLRDLKAFNQHLTNTYTKLVIDVSWADTLEMLDCCNELGILYVNTALENTSVDEDPTLYGFPLTERYELFEEKRSEFTNMKAIVGSGMNPGVVQWMAYKLLQENPDQTPLACYIVEHDTSMYADPLILKPRTIYTSWSVECFLDEAILSYPMFVRNGLPHYWREEVYSTEYKIRMGDKLFYGCLMPHEEILTLGKLKNWEAGFVYCVSDYTTTLIRDHLDNVDELWEWDQHIVEPSVAEVRGEDLVGVLLVYENEEKFLYNVMSSSEIYPVYQTNATYFQVACGVYAAMASILLDNVPAGVYYVDELLASGNSCGYGNYVARYMTPFVSGTNPDSDGLLIQRRREV</sequence>
<comment type="caution">
    <text evidence="1">The sequence shown here is derived from an EMBL/GenBank/DDBJ whole genome shotgun (WGS) entry which is preliminary data.</text>
</comment>
<dbReference type="EMBL" id="SOMN01000047">
    <property type="protein sequence ID" value="TFE19843.1"/>
    <property type="molecule type" value="Genomic_DNA"/>
</dbReference>
<proteinExistence type="predicted"/>
<dbReference type="AlphaFoldDB" id="A0A4Y8LUD4"/>
<reference evidence="1 2" key="1">
    <citation type="submission" date="2019-03" db="EMBL/GenBank/DDBJ databases">
        <title>Cohnella endophytica sp. nov., a novel endophytic bacterium isolated from bark of Sonneratia apetala.</title>
        <authorList>
            <person name="Tuo L."/>
        </authorList>
    </citation>
    <scope>NUCLEOTIDE SEQUENCE [LARGE SCALE GENOMIC DNA]</scope>
    <source>
        <strain evidence="1 2">CCTCC AB 208254</strain>
    </source>
</reference>
<evidence type="ECO:0000313" key="1">
    <source>
        <dbReference type="EMBL" id="TFE19843.1"/>
    </source>
</evidence>
<gene>
    <name evidence="1" type="ORF">E2980_21880</name>
</gene>
<dbReference type="Gene3D" id="3.40.50.720">
    <property type="entry name" value="NAD(P)-binding Rossmann-like Domain"/>
    <property type="match status" value="1"/>
</dbReference>
<dbReference type="Proteomes" id="UP000297900">
    <property type="component" value="Unassembled WGS sequence"/>
</dbReference>
<organism evidence="1 2">
    <name type="scientific">Cohnella luojiensis</name>
    <dbReference type="NCBI Taxonomy" id="652876"/>
    <lineage>
        <taxon>Bacteria</taxon>
        <taxon>Bacillati</taxon>
        <taxon>Bacillota</taxon>
        <taxon>Bacilli</taxon>
        <taxon>Bacillales</taxon>
        <taxon>Paenibacillaceae</taxon>
        <taxon>Cohnella</taxon>
    </lineage>
</organism>
<accession>A0A4Y8LUD4</accession>
<dbReference type="RefSeq" id="WP_135154379.1">
    <property type="nucleotide sequence ID" value="NZ_SOMN01000047.1"/>
</dbReference>
<evidence type="ECO:0000313" key="2">
    <source>
        <dbReference type="Proteomes" id="UP000297900"/>
    </source>
</evidence>
<dbReference type="InterPro" id="IPR023181">
    <property type="entry name" value="Homospermid_syn-like_C"/>
</dbReference>
<dbReference type="OrthoDB" id="2446835at2"/>
<keyword evidence="2" id="KW-1185">Reference proteome</keyword>
<dbReference type="Gene3D" id="3.30.360.30">
    <property type="entry name" value="homospermidine synthase like"/>
    <property type="match status" value="1"/>
</dbReference>
<name>A0A4Y8LUD4_9BACL</name>